<evidence type="ECO:0000256" key="5">
    <source>
        <dbReference type="ARBA" id="ARBA00022989"/>
    </source>
</evidence>
<comment type="similarity">
    <text evidence="11">Belongs to the amiloride-sensitive sodium channel (TC 1.A.6) family.</text>
</comment>
<dbReference type="Pfam" id="PF00858">
    <property type="entry name" value="ASC"/>
    <property type="match status" value="1"/>
</dbReference>
<evidence type="ECO:0000313" key="14">
    <source>
        <dbReference type="EMBL" id="CAB9519788.1"/>
    </source>
</evidence>
<dbReference type="Proteomes" id="UP001153069">
    <property type="component" value="Unassembled WGS sequence"/>
</dbReference>
<reference evidence="14" key="1">
    <citation type="submission" date="2020-06" db="EMBL/GenBank/DDBJ databases">
        <authorList>
            <consortium name="Plant Systems Biology data submission"/>
        </authorList>
    </citation>
    <scope>NUCLEOTIDE SEQUENCE</scope>
    <source>
        <strain evidence="14">D6</strain>
    </source>
</reference>
<evidence type="ECO:0000256" key="11">
    <source>
        <dbReference type="RuleBase" id="RU000679"/>
    </source>
</evidence>
<dbReference type="AlphaFoldDB" id="A0A9N8HLN5"/>
<dbReference type="OrthoDB" id="6021021at2759"/>
<comment type="subcellular location">
    <subcellularLocation>
        <location evidence="1">Membrane</location>
        <topology evidence="1">Multi-pass membrane protein</topology>
    </subcellularLocation>
</comment>
<feature type="region of interest" description="Disordered" evidence="12">
    <location>
        <begin position="1"/>
        <end position="53"/>
    </location>
</feature>
<sequence>MSSTQRDDANHVEDGKQEDVVVSIEAEEKEEQSKEDVQEEEEEEEEEEETKLLENGRDTYFPDPRLDDASLLEVIAWWSEFTSIHGVYYMFERGHFSDWLLYAWSALVVACTISLIATLVVMIQEYKEFKVNTSLTPVIPASLPFPQVTVCNTNMFQTSLMDATGIEQPTDEEEFHAISQPLQQFIPYALFNGLPIPIDDLQLSNETNATNTTDRWTPTITANGRCFTFQTNKEVVKPGSGAGLRFGAWLNQSNYMDTTVQAGLLVFVTQPGTTTISDQTRQVLVPPGASAFLGLSRLDEERITEWPWQTCEGTTTTDVCRTSCLQEFSRVFCGCRQYGDPDTTLPYCKSQADENNNNKETNETQELCILQQSGLEDEFLKDSCDCPVPCTQQLYSVSFSFSQLSRNFAQQLAREFNYTDDAIPNNLVDVVVNMNTIRYDLMEESKDKSFSSLISDLGGQMGFFMGISLISIVELFGELIGLRILPRFFCGDRRLYGVGQRRDYTQMGVVR</sequence>
<dbReference type="GO" id="GO:0005886">
    <property type="term" value="C:plasma membrane"/>
    <property type="evidence" value="ECO:0007669"/>
    <property type="project" value="TreeGrafter"/>
</dbReference>
<keyword evidence="2 11" id="KW-0813">Transport</keyword>
<dbReference type="GO" id="GO:0015280">
    <property type="term" value="F:ligand-gated sodium channel activity"/>
    <property type="evidence" value="ECO:0007669"/>
    <property type="project" value="TreeGrafter"/>
</dbReference>
<keyword evidence="6" id="KW-0915">Sodium</keyword>
<evidence type="ECO:0000256" key="10">
    <source>
        <dbReference type="ARBA" id="ARBA00023303"/>
    </source>
</evidence>
<protein>
    <submittedName>
        <fullName evidence="14">Acid-sensing ion channel</fullName>
    </submittedName>
</protein>
<dbReference type="Gene3D" id="2.60.470.10">
    <property type="entry name" value="Acid-sensing ion channels like domains"/>
    <property type="match status" value="1"/>
</dbReference>
<evidence type="ECO:0000256" key="1">
    <source>
        <dbReference type="ARBA" id="ARBA00004141"/>
    </source>
</evidence>
<dbReference type="InterPro" id="IPR001873">
    <property type="entry name" value="ENaC"/>
</dbReference>
<keyword evidence="5 13" id="KW-1133">Transmembrane helix</keyword>
<accession>A0A9N8HLN5</accession>
<evidence type="ECO:0000256" key="7">
    <source>
        <dbReference type="ARBA" id="ARBA00023065"/>
    </source>
</evidence>
<evidence type="ECO:0000256" key="12">
    <source>
        <dbReference type="SAM" id="MobiDB-lite"/>
    </source>
</evidence>
<keyword evidence="7 11" id="KW-0406">Ion transport</keyword>
<keyword evidence="4 11" id="KW-0812">Transmembrane</keyword>
<keyword evidence="15" id="KW-1185">Reference proteome</keyword>
<evidence type="ECO:0000313" key="15">
    <source>
        <dbReference type="Proteomes" id="UP001153069"/>
    </source>
</evidence>
<keyword evidence="3 11" id="KW-0894">Sodium channel</keyword>
<evidence type="ECO:0000256" key="8">
    <source>
        <dbReference type="ARBA" id="ARBA00023136"/>
    </source>
</evidence>
<feature type="transmembrane region" description="Helical" evidence="13">
    <location>
        <begin position="461"/>
        <end position="485"/>
    </location>
</feature>
<evidence type="ECO:0000256" key="3">
    <source>
        <dbReference type="ARBA" id="ARBA00022461"/>
    </source>
</evidence>
<name>A0A9N8HLN5_9STRA</name>
<keyword evidence="10 11" id="KW-0407">Ion channel</keyword>
<keyword evidence="8 13" id="KW-0472">Membrane</keyword>
<feature type="compositionally biased region" description="Basic and acidic residues" evidence="12">
    <location>
        <begin position="1"/>
        <end position="19"/>
    </location>
</feature>
<dbReference type="Gene3D" id="1.10.287.770">
    <property type="entry name" value="YojJ-like"/>
    <property type="match status" value="1"/>
</dbReference>
<evidence type="ECO:0000256" key="4">
    <source>
        <dbReference type="ARBA" id="ARBA00022692"/>
    </source>
</evidence>
<gene>
    <name evidence="14" type="ORF">SEMRO_1047_G235140.1</name>
</gene>
<dbReference type="PRINTS" id="PR01078">
    <property type="entry name" value="AMINACHANNEL"/>
</dbReference>
<dbReference type="PANTHER" id="PTHR11690">
    <property type="entry name" value="AMILORIDE-SENSITIVE SODIUM CHANNEL-RELATED"/>
    <property type="match status" value="1"/>
</dbReference>
<keyword evidence="9 11" id="KW-0739">Sodium transport</keyword>
<evidence type="ECO:0000256" key="6">
    <source>
        <dbReference type="ARBA" id="ARBA00023053"/>
    </source>
</evidence>
<evidence type="ECO:0000256" key="9">
    <source>
        <dbReference type="ARBA" id="ARBA00023201"/>
    </source>
</evidence>
<comment type="caution">
    <text evidence="14">The sequence shown here is derived from an EMBL/GenBank/DDBJ whole genome shotgun (WGS) entry which is preliminary data.</text>
</comment>
<feature type="compositionally biased region" description="Acidic residues" evidence="12">
    <location>
        <begin position="37"/>
        <end position="49"/>
    </location>
</feature>
<proteinExistence type="inferred from homology"/>
<organism evidence="14 15">
    <name type="scientific">Seminavis robusta</name>
    <dbReference type="NCBI Taxonomy" id="568900"/>
    <lineage>
        <taxon>Eukaryota</taxon>
        <taxon>Sar</taxon>
        <taxon>Stramenopiles</taxon>
        <taxon>Ochrophyta</taxon>
        <taxon>Bacillariophyta</taxon>
        <taxon>Bacillariophyceae</taxon>
        <taxon>Bacillariophycidae</taxon>
        <taxon>Naviculales</taxon>
        <taxon>Naviculaceae</taxon>
        <taxon>Seminavis</taxon>
    </lineage>
</organism>
<evidence type="ECO:0000256" key="2">
    <source>
        <dbReference type="ARBA" id="ARBA00022448"/>
    </source>
</evidence>
<feature type="transmembrane region" description="Helical" evidence="13">
    <location>
        <begin position="99"/>
        <end position="123"/>
    </location>
</feature>
<dbReference type="EMBL" id="CAICTM010001045">
    <property type="protein sequence ID" value="CAB9519788.1"/>
    <property type="molecule type" value="Genomic_DNA"/>
</dbReference>
<evidence type="ECO:0000256" key="13">
    <source>
        <dbReference type="SAM" id="Phobius"/>
    </source>
</evidence>